<keyword evidence="5 17" id="KW-0732">Signal</keyword>
<dbReference type="Gene3D" id="2.70.50.70">
    <property type="match status" value="1"/>
</dbReference>
<dbReference type="GO" id="GO:0016787">
    <property type="term" value="F:hydrolase activity"/>
    <property type="evidence" value="ECO:0007669"/>
    <property type="project" value="UniProtKB-KW"/>
</dbReference>
<keyword evidence="19" id="KW-0378">Hydrolase</keyword>
<evidence type="ECO:0000256" key="9">
    <source>
        <dbReference type="ARBA" id="ARBA00023033"/>
    </source>
</evidence>
<name>A0A9P6L196_9AGAM</name>
<dbReference type="GO" id="GO:0005576">
    <property type="term" value="C:extracellular region"/>
    <property type="evidence" value="ECO:0007669"/>
    <property type="project" value="UniProtKB-SubCell"/>
</dbReference>
<keyword evidence="10" id="KW-1015">Disulfide bond</keyword>
<dbReference type="GO" id="GO:0030245">
    <property type="term" value="P:cellulose catabolic process"/>
    <property type="evidence" value="ECO:0007669"/>
    <property type="project" value="UniProtKB-KW"/>
</dbReference>
<evidence type="ECO:0000256" key="17">
    <source>
        <dbReference type="SAM" id="SignalP"/>
    </source>
</evidence>
<dbReference type="AlphaFoldDB" id="A0A9P6L196"/>
<feature type="compositionally biased region" description="Polar residues" evidence="16">
    <location>
        <begin position="279"/>
        <end position="290"/>
    </location>
</feature>
<dbReference type="Proteomes" id="UP000736335">
    <property type="component" value="Unassembled WGS sequence"/>
</dbReference>
<evidence type="ECO:0000256" key="10">
    <source>
        <dbReference type="ARBA" id="ARBA00023157"/>
    </source>
</evidence>
<evidence type="ECO:0000256" key="6">
    <source>
        <dbReference type="ARBA" id="ARBA00023001"/>
    </source>
</evidence>
<keyword evidence="3" id="KW-0964">Secreted</keyword>
<evidence type="ECO:0000256" key="8">
    <source>
        <dbReference type="ARBA" id="ARBA00023008"/>
    </source>
</evidence>
<dbReference type="PANTHER" id="PTHR33353">
    <property type="entry name" value="PUTATIVE (AFU_ORTHOLOGUE AFUA_1G12560)-RELATED"/>
    <property type="match status" value="1"/>
</dbReference>
<comment type="caution">
    <text evidence="19">The sequence shown here is derived from an EMBL/GenBank/DDBJ whole genome shotgun (WGS) entry which is preliminary data.</text>
</comment>
<comment type="cofactor">
    <cofactor evidence="1">
        <name>Cu(2+)</name>
        <dbReference type="ChEBI" id="CHEBI:29036"/>
    </cofactor>
</comment>
<evidence type="ECO:0000259" key="18">
    <source>
        <dbReference type="Pfam" id="PF03443"/>
    </source>
</evidence>
<comment type="similarity">
    <text evidence="13">Belongs to the polysaccharide monooxygenase AA9 family.</text>
</comment>
<feature type="signal peptide" evidence="17">
    <location>
        <begin position="1"/>
        <end position="19"/>
    </location>
</feature>
<keyword evidence="20" id="KW-1185">Reference proteome</keyword>
<feature type="region of interest" description="Disordered" evidence="16">
    <location>
        <begin position="238"/>
        <end position="310"/>
    </location>
</feature>
<keyword evidence="8" id="KW-0186">Copper</keyword>
<comment type="subcellular location">
    <subcellularLocation>
        <location evidence="2">Secreted</location>
    </subcellularLocation>
</comment>
<dbReference type="InterPro" id="IPR049892">
    <property type="entry name" value="AA9"/>
</dbReference>
<feature type="compositionally biased region" description="Low complexity" evidence="16">
    <location>
        <begin position="241"/>
        <end position="278"/>
    </location>
</feature>
<protein>
    <recommendedName>
        <fullName evidence="15">lytic cellulose monooxygenase (C4-dehydrogenating)</fullName>
        <ecNumber evidence="15">1.14.99.56</ecNumber>
    </recommendedName>
</protein>
<dbReference type="CDD" id="cd21175">
    <property type="entry name" value="LPMO_AA9"/>
    <property type="match status" value="1"/>
</dbReference>
<evidence type="ECO:0000256" key="15">
    <source>
        <dbReference type="ARBA" id="ARBA00047174"/>
    </source>
</evidence>
<keyword evidence="12" id="KW-0624">Polysaccharide degradation</keyword>
<gene>
    <name evidence="19" type="ORF">BJ322DRAFT_1015447</name>
</gene>
<keyword evidence="6" id="KW-0136">Cellulose degradation</keyword>
<evidence type="ECO:0000256" key="14">
    <source>
        <dbReference type="ARBA" id="ARBA00045077"/>
    </source>
</evidence>
<dbReference type="Pfam" id="PF03443">
    <property type="entry name" value="AA9"/>
    <property type="match status" value="1"/>
</dbReference>
<feature type="compositionally biased region" description="Basic residues" evidence="16">
    <location>
        <begin position="291"/>
        <end position="310"/>
    </location>
</feature>
<keyword evidence="9" id="KW-0503">Monooxygenase</keyword>
<dbReference type="GO" id="GO:0004497">
    <property type="term" value="F:monooxygenase activity"/>
    <property type="evidence" value="ECO:0007669"/>
    <property type="project" value="UniProtKB-KW"/>
</dbReference>
<feature type="chain" id="PRO_5040207550" description="lytic cellulose monooxygenase (C4-dehydrogenating)" evidence="17">
    <location>
        <begin position="20"/>
        <end position="310"/>
    </location>
</feature>
<reference evidence="19" key="2">
    <citation type="submission" date="2020-11" db="EMBL/GenBank/DDBJ databases">
        <authorList>
            <consortium name="DOE Joint Genome Institute"/>
            <person name="Kuo A."/>
            <person name="Miyauchi S."/>
            <person name="Kiss E."/>
            <person name="Drula E."/>
            <person name="Kohler A."/>
            <person name="Sanchez-Garcia M."/>
            <person name="Andreopoulos B."/>
            <person name="Barry K.W."/>
            <person name="Bonito G."/>
            <person name="Buee M."/>
            <person name="Carver A."/>
            <person name="Chen C."/>
            <person name="Cichocki N."/>
            <person name="Clum A."/>
            <person name="Culley D."/>
            <person name="Crous P.W."/>
            <person name="Fauchery L."/>
            <person name="Girlanda M."/>
            <person name="Hayes R."/>
            <person name="Keri Z."/>
            <person name="Labutti K."/>
            <person name="Lipzen A."/>
            <person name="Lombard V."/>
            <person name="Magnuson J."/>
            <person name="Maillard F."/>
            <person name="Morin E."/>
            <person name="Murat C."/>
            <person name="Nolan M."/>
            <person name="Ohm R."/>
            <person name="Pangilinan J."/>
            <person name="Pereira M."/>
            <person name="Perotto S."/>
            <person name="Peter M."/>
            <person name="Riley R."/>
            <person name="Sitrit Y."/>
            <person name="Stielow B."/>
            <person name="Szollosi G."/>
            <person name="Zifcakova L."/>
            <person name="Stursova M."/>
            <person name="Spatafora J.W."/>
            <person name="Tedersoo L."/>
            <person name="Vaario L.-M."/>
            <person name="Yamada A."/>
            <person name="Yan M."/>
            <person name="Wang P."/>
            <person name="Xu J."/>
            <person name="Bruns T."/>
            <person name="Baldrian P."/>
            <person name="Vilgalys R."/>
            <person name="Henrissat B."/>
            <person name="Grigoriev I.V."/>
            <person name="Hibbett D."/>
            <person name="Nagy L.G."/>
            <person name="Martin F.M."/>
        </authorList>
    </citation>
    <scope>NUCLEOTIDE SEQUENCE</scope>
    <source>
        <strain evidence="19">UH-Tt-Lm1</strain>
    </source>
</reference>
<accession>A0A9P6L196</accession>
<reference evidence="19" key="1">
    <citation type="journal article" date="2020" name="Nat. Commun.">
        <title>Large-scale genome sequencing of mycorrhizal fungi provides insights into the early evolution of symbiotic traits.</title>
        <authorList>
            <person name="Miyauchi S."/>
            <person name="Kiss E."/>
            <person name="Kuo A."/>
            <person name="Drula E."/>
            <person name="Kohler A."/>
            <person name="Sanchez-Garcia M."/>
            <person name="Morin E."/>
            <person name="Andreopoulos B."/>
            <person name="Barry K.W."/>
            <person name="Bonito G."/>
            <person name="Buee M."/>
            <person name="Carver A."/>
            <person name="Chen C."/>
            <person name="Cichocki N."/>
            <person name="Clum A."/>
            <person name="Culley D."/>
            <person name="Crous P.W."/>
            <person name="Fauchery L."/>
            <person name="Girlanda M."/>
            <person name="Hayes R.D."/>
            <person name="Keri Z."/>
            <person name="LaButti K."/>
            <person name="Lipzen A."/>
            <person name="Lombard V."/>
            <person name="Magnuson J."/>
            <person name="Maillard F."/>
            <person name="Murat C."/>
            <person name="Nolan M."/>
            <person name="Ohm R.A."/>
            <person name="Pangilinan J."/>
            <person name="Pereira M.F."/>
            <person name="Perotto S."/>
            <person name="Peter M."/>
            <person name="Pfister S."/>
            <person name="Riley R."/>
            <person name="Sitrit Y."/>
            <person name="Stielow J.B."/>
            <person name="Szollosi G."/>
            <person name="Zifcakova L."/>
            <person name="Stursova M."/>
            <person name="Spatafora J.W."/>
            <person name="Tedersoo L."/>
            <person name="Vaario L.M."/>
            <person name="Yamada A."/>
            <person name="Yan M."/>
            <person name="Wang P."/>
            <person name="Xu J."/>
            <person name="Bruns T."/>
            <person name="Baldrian P."/>
            <person name="Vilgalys R."/>
            <person name="Dunand C."/>
            <person name="Henrissat B."/>
            <person name="Grigoriev I.V."/>
            <person name="Hibbett D."/>
            <person name="Nagy L.G."/>
            <person name="Martin F.M."/>
        </authorList>
    </citation>
    <scope>NUCLEOTIDE SEQUENCE</scope>
    <source>
        <strain evidence="19">UH-Tt-Lm1</strain>
    </source>
</reference>
<evidence type="ECO:0000256" key="5">
    <source>
        <dbReference type="ARBA" id="ARBA00022729"/>
    </source>
</evidence>
<dbReference type="OrthoDB" id="4849160at2759"/>
<comment type="catalytic activity">
    <reaction evidence="14">
        <text>[(1-&gt;4)-beta-D-glucosyl]n+m + reduced acceptor + O2 = 4-dehydro-beta-D-glucosyl-[(1-&gt;4)-beta-D-glucosyl]n-1 + [(1-&gt;4)-beta-D-glucosyl]m + acceptor + H2O.</text>
        <dbReference type="EC" id="1.14.99.56"/>
    </reaction>
</comment>
<evidence type="ECO:0000256" key="1">
    <source>
        <dbReference type="ARBA" id="ARBA00001973"/>
    </source>
</evidence>
<dbReference type="EC" id="1.14.99.56" evidence="15"/>
<dbReference type="GO" id="GO:0046872">
    <property type="term" value="F:metal ion binding"/>
    <property type="evidence" value="ECO:0007669"/>
    <property type="project" value="UniProtKB-KW"/>
</dbReference>
<evidence type="ECO:0000313" key="19">
    <source>
        <dbReference type="EMBL" id="KAF9777735.1"/>
    </source>
</evidence>
<keyword evidence="4" id="KW-0479">Metal-binding</keyword>
<keyword evidence="11" id="KW-0119">Carbohydrate metabolism</keyword>
<sequence>MRHFTILVALLSSVTYVAAHGYVSSVIADGQNQTGWLPFTDPYESPVPTRVIRKIPGNGPVYDVTNTDIACNQGGNVGVDDTFEINAGSDMTFYWTAWPDSHKGPVTTFMASCNGDCSTFTASDGQWFKIDQGGYTNGQWASMKLLADGNQWTSTIPAGLASGQYLVRYEIVALHNVGQPQYFPGCVQVTVNNGGADQPAASELTSFPGMYNGYVWPNIYNDDLTKFVVAGPNVVSFADGSSSDRTTPSSSSVSSSVSSSSPGYSSTASPPSYTGTPANTNDTSTCMNKRNASKKRSLSARRFHGRSSNH</sequence>
<evidence type="ECO:0000256" key="3">
    <source>
        <dbReference type="ARBA" id="ARBA00022525"/>
    </source>
</evidence>
<dbReference type="EMBL" id="WIUZ02000028">
    <property type="protein sequence ID" value="KAF9777735.1"/>
    <property type="molecule type" value="Genomic_DNA"/>
</dbReference>
<evidence type="ECO:0000256" key="16">
    <source>
        <dbReference type="SAM" id="MobiDB-lite"/>
    </source>
</evidence>
<evidence type="ECO:0000313" key="20">
    <source>
        <dbReference type="Proteomes" id="UP000736335"/>
    </source>
</evidence>
<evidence type="ECO:0000256" key="11">
    <source>
        <dbReference type="ARBA" id="ARBA00023277"/>
    </source>
</evidence>
<dbReference type="PANTHER" id="PTHR33353:SF10">
    <property type="entry name" value="ENDO-BETA-1,4-GLUCANASE D"/>
    <property type="match status" value="1"/>
</dbReference>
<evidence type="ECO:0000256" key="4">
    <source>
        <dbReference type="ARBA" id="ARBA00022723"/>
    </source>
</evidence>
<organism evidence="19 20">
    <name type="scientific">Thelephora terrestris</name>
    <dbReference type="NCBI Taxonomy" id="56493"/>
    <lineage>
        <taxon>Eukaryota</taxon>
        <taxon>Fungi</taxon>
        <taxon>Dikarya</taxon>
        <taxon>Basidiomycota</taxon>
        <taxon>Agaricomycotina</taxon>
        <taxon>Agaricomycetes</taxon>
        <taxon>Thelephorales</taxon>
        <taxon>Thelephoraceae</taxon>
        <taxon>Thelephora</taxon>
    </lineage>
</organism>
<dbReference type="InterPro" id="IPR005103">
    <property type="entry name" value="AA9_LPMO"/>
</dbReference>
<evidence type="ECO:0000256" key="13">
    <source>
        <dbReference type="ARBA" id="ARBA00044502"/>
    </source>
</evidence>
<proteinExistence type="inferred from homology"/>
<keyword evidence="7" id="KW-0560">Oxidoreductase</keyword>
<evidence type="ECO:0000256" key="2">
    <source>
        <dbReference type="ARBA" id="ARBA00004613"/>
    </source>
</evidence>
<feature type="domain" description="Auxiliary Activity family 9 catalytic" evidence="18">
    <location>
        <begin position="20"/>
        <end position="213"/>
    </location>
</feature>
<evidence type="ECO:0000256" key="7">
    <source>
        <dbReference type="ARBA" id="ARBA00023002"/>
    </source>
</evidence>
<evidence type="ECO:0000256" key="12">
    <source>
        <dbReference type="ARBA" id="ARBA00023326"/>
    </source>
</evidence>